<dbReference type="Proteomes" id="UP000676776">
    <property type="component" value="Unassembled WGS sequence"/>
</dbReference>
<dbReference type="RefSeq" id="WP_208154384.1">
    <property type="nucleotide sequence ID" value="NZ_JAGEVF010000007.1"/>
</dbReference>
<sequence>MLTKKRYSVKEMVLWTRGETLIYLSYAAVLTVLYEVVGLTFLNVPWTPVALIGTAVAFMVGFQNNAAYERIWEARKIWGAIVNTSRTWGMKVQDLVRVDREGDVENQINLSEDRQILVYRHIAWLTALRYAMRSRKSWETQHRAITNQEWRKRIHTPEYITKLEESLEPYLSETEQAYVLSKSNKQAAILYLQSRHLRALKDKGILKEFTFLNLEDVLEELFTHQGQTERIKNFPYPRQYATLSLYLTRIFAILLPFGIIPEFAEIGEEMLEEFNRVGRYFIWLAIPFCAVVSWAFHVMERMARVGENPFEGTANDVPISTISRSIEINLREMLDEPDSEIPKQFPEEMNVQM</sequence>
<dbReference type="InterPro" id="IPR044669">
    <property type="entry name" value="YneE/VCCN1/2-like"/>
</dbReference>
<dbReference type="EMBL" id="JAGEVF010000007">
    <property type="protein sequence ID" value="MBO3117022.1"/>
    <property type="molecule type" value="Genomic_DNA"/>
</dbReference>
<feature type="transmembrane region" description="Helical" evidence="9">
    <location>
        <begin position="48"/>
        <end position="68"/>
    </location>
</feature>
<evidence type="ECO:0000256" key="6">
    <source>
        <dbReference type="ARBA" id="ARBA00023065"/>
    </source>
</evidence>
<evidence type="ECO:0000256" key="3">
    <source>
        <dbReference type="ARBA" id="ARBA00022475"/>
    </source>
</evidence>
<evidence type="ECO:0000256" key="1">
    <source>
        <dbReference type="ARBA" id="ARBA00004651"/>
    </source>
</evidence>
<evidence type="ECO:0000256" key="8">
    <source>
        <dbReference type="ARBA" id="ARBA00034708"/>
    </source>
</evidence>
<protein>
    <recommendedName>
        <fullName evidence="12">Multidrug transporter</fullName>
    </recommendedName>
</protein>
<keyword evidence="7 9" id="KW-0472">Membrane</keyword>
<keyword evidence="5 9" id="KW-1133">Transmembrane helix</keyword>
<name>A0ABS3T2R5_9FLAO</name>
<evidence type="ECO:0000256" key="7">
    <source>
        <dbReference type="ARBA" id="ARBA00023136"/>
    </source>
</evidence>
<evidence type="ECO:0000313" key="11">
    <source>
        <dbReference type="Proteomes" id="UP000676776"/>
    </source>
</evidence>
<keyword evidence="11" id="KW-1185">Reference proteome</keyword>
<accession>A0ABS3T2R5</accession>
<evidence type="ECO:0000313" key="10">
    <source>
        <dbReference type="EMBL" id="MBO3117022.1"/>
    </source>
</evidence>
<organism evidence="10 11">
    <name type="scientific">Winogradskyella pelagia</name>
    <dbReference type="NCBI Taxonomy" id="2819984"/>
    <lineage>
        <taxon>Bacteria</taxon>
        <taxon>Pseudomonadati</taxon>
        <taxon>Bacteroidota</taxon>
        <taxon>Flavobacteriia</taxon>
        <taxon>Flavobacteriales</taxon>
        <taxon>Flavobacteriaceae</taxon>
        <taxon>Winogradskyella</taxon>
    </lineage>
</organism>
<keyword evidence="4 9" id="KW-0812">Transmembrane</keyword>
<proteinExistence type="inferred from homology"/>
<dbReference type="PANTHER" id="PTHR33281">
    <property type="entry name" value="UPF0187 PROTEIN YNEE"/>
    <property type="match status" value="1"/>
</dbReference>
<dbReference type="Pfam" id="PF25539">
    <property type="entry name" value="Bestrophin_2"/>
    <property type="match status" value="1"/>
</dbReference>
<evidence type="ECO:0000256" key="2">
    <source>
        <dbReference type="ARBA" id="ARBA00022448"/>
    </source>
</evidence>
<feature type="transmembrane region" description="Helical" evidence="9">
    <location>
        <begin position="280"/>
        <end position="299"/>
    </location>
</feature>
<comment type="subcellular location">
    <subcellularLocation>
        <location evidence="1">Cell membrane</location>
        <topology evidence="1">Multi-pass membrane protein</topology>
    </subcellularLocation>
</comment>
<reference evidence="10 11" key="1">
    <citation type="submission" date="2021-03" db="EMBL/GenBank/DDBJ databases">
        <title>Winogradskyella sp. nov., isolated from costal sediment.</title>
        <authorList>
            <person name="Gao C."/>
        </authorList>
    </citation>
    <scope>NUCLEOTIDE SEQUENCE [LARGE SCALE GENOMIC DNA]</scope>
    <source>
        <strain evidence="10 11">DF17</strain>
    </source>
</reference>
<feature type="transmembrane region" description="Helical" evidence="9">
    <location>
        <begin position="240"/>
        <end position="260"/>
    </location>
</feature>
<comment type="similarity">
    <text evidence="8">Belongs to the anion channel-forming bestrophin (TC 1.A.46) family.</text>
</comment>
<keyword evidence="2" id="KW-0813">Transport</keyword>
<keyword evidence="6" id="KW-0406">Ion transport</keyword>
<evidence type="ECO:0000256" key="5">
    <source>
        <dbReference type="ARBA" id="ARBA00022989"/>
    </source>
</evidence>
<evidence type="ECO:0000256" key="4">
    <source>
        <dbReference type="ARBA" id="ARBA00022692"/>
    </source>
</evidence>
<keyword evidence="3" id="KW-1003">Cell membrane</keyword>
<dbReference type="PANTHER" id="PTHR33281:SF19">
    <property type="entry name" value="VOLTAGE-DEPENDENT ANION CHANNEL-FORMING PROTEIN YNEE"/>
    <property type="match status" value="1"/>
</dbReference>
<comment type="caution">
    <text evidence="10">The sequence shown here is derived from an EMBL/GenBank/DDBJ whole genome shotgun (WGS) entry which is preliminary data.</text>
</comment>
<feature type="transmembrane region" description="Helical" evidence="9">
    <location>
        <begin position="21"/>
        <end position="42"/>
    </location>
</feature>
<gene>
    <name evidence="10" type="ORF">J4050_09695</name>
</gene>
<evidence type="ECO:0008006" key="12">
    <source>
        <dbReference type="Google" id="ProtNLM"/>
    </source>
</evidence>
<evidence type="ECO:0000256" key="9">
    <source>
        <dbReference type="SAM" id="Phobius"/>
    </source>
</evidence>